<dbReference type="EMBL" id="MQVS01000003">
    <property type="protein sequence ID" value="OKL52056.1"/>
    <property type="molecule type" value="Genomic_DNA"/>
</dbReference>
<evidence type="ECO:0000256" key="4">
    <source>
        <dbReference type="ARBA" id="ARBA00023002"/>
    </source>
</evidence>
<dbReference type="PROSITE" id="PS00957">
    <property type="entry name" value="NAD_G3PDH"/>
    <property type="match status" value="1"/>
</dbReference>
<evidence type="ECO:0000256" key="7">
    <source>
        <dbReference type="ARBA" id="ARBA00023209"/>
    </source>
</evidence>
<feature type="binding site" evidence="13">
    <location>
        <position position="49"/>
    </location>
    <ligand>
        <name>NADPH</name>
        <dbReference type="ChEBI" id="CHEBI:57783"/>
    </ligand>
</feature>
<evidence type="ECO:0000256" key="9">
    <source>
        <dbReference type="ARBA" id="ARBA00052716"/>
    </source>
</evidence>
<dbReference type="NCBIfam" id="NF000942">
    <property type="entry name" value="PRK00094.1-4"/>
    <property type="match status" value="1"/>
</dbReference>
<evidence type="ECO:0000256" key="8">
    <source>
        <dbReference type="ARBA" id="ARBA00023264"/>
    </source>
</evidence>
<feature type="binding site" evidence="13">
    <location>
        <position position="255"/>
    </location>
    <ligand>
        <name>NADPH</name>
        <dbReference type="ChEBI" id="CHEBI:57783"/>
    </ligand>
</feature>
<reference evidence="21" key="1">
    <citation type="submission" date="2016-12" db="EMBL/GenBank/DDBJ databases">
        <authorList>
            <person name="Meng X."/>
        </authorList>
    </citation>
    <scope>NUCLEOTIDE SEQUENCE [LARGE SCALE GENOMIC DNA]</scope>
    <source>
        <strain evidence="21">DSM 20732</strain>
    </source>
</reference>
<dbReference type="Proteomes" id="UP000185612">
    <property type="component" value="Unassembled WGS sequence"/>
</dbReference>
<feature type="active site" description="Proton acceptor" evidence="13 14">
    <location>
        <position position="191"/>
    </location>
</feature>
<evidence type="ECO:0000256" key="11">
    <source>
        <dbReference type="ARBA" id="ARBA00069372"/>
    </source>
</evidence>
<evidence type="ECO:0000256" key="17">
    <source>
        <dbReference type="RuleBase" id="RU000437"/>
    </source>
</evidence>
<feature type="binding site" evidence="15">
    <location>
        <position position="106"/>
    </location>
    <ligand>
        <name>substrate</name>
    </ligand>
</feature>
<dbReference type="GO" id="GO:0008654">
    <property type="term" value="P:phospholipid biosynthetic process"/>
    <property type="evidence" value="ECO:0007669"/>
    <property type="project" value="UniProtKB-KW"/>
</dbReference>
<dbReference type="Gene3D" id="1.10.1040.10">
    <property type="entry name" value="N-(1-d-carboxylethyl)-l-norvaline Dehydrogenase, domain 2"/>
    <property type="match status" value="1"/>
</dbReference>
<evidence type="ECO:0000256" key="3">
    <source>
        <dbReference type="ARBA" id="ARBA00022857"/>
    </source>
</evidence>
<dbReference type="GO" id="GO:0141152">
    <property type="term" value="F:glycerol-3-phosphate dehydrogenase (NAD+) activity"/>
    <property type="evidence" value="ECO:0007669"/>
    <property type="project" value="RHEA"/>
</dbReference>
<dbReference type="InterPro" id="IPR036291">
    <property type="entry name" value="NAD(P)-bd_dom_sf"/>
</dbReference>
<evidence type="ECO:0000256" key="16">
    <source>
        <dbReference type="PIRSR" id="PIRSR000114-3"/>
    </source>
</evidence>
<evidence type="ECO:0000313" key="21">
    <source>
        <dbReference type="Proteomes" id="UP000185612"/>
    </source>
</evidence>
<feature type="binding site" evidence="16">
    <location>
        <position position="140"/>
    </location>
    <ligand>
        <name>NAD(+)</name>
        <dbReference type="ChEBI" id="CHEBI:57540"/>
    </ligand>
</feature>
<dbReference type="UniPathway" id="UPA00940"/>
<dbReference type="SUPFAM" id="SSF48179">
    <property type="entry name" value="6-phosphogluconate dehydrogenase C-terminal domain-like"/>
    <property type="match status" value="1"/>
</dbReference>
<evidence type="ECO:0000259" key="18">
    <source>
        <dbReference type="Pfam" id="PF01210"/>
    </source>
</evidence>
<feature type="binding site" evidence="13">
    <location>
        <position position="33"/>
    </location>
    <ligand>
        <name>NADPH</name>
        <dbReference type="ChEBI" id="CHEBI:57783"/>
    </ligand>
</feature>
<evidence type="ECO:0000256" key="6">
    <source>
        <dbReference type="ARBA" id="ARBA00023098"/>
    </source>
</evidence>
<dbReference type="OrthoDB" id="9812273at2"/>
<feature type="binding site" evidence="13">
    <location>
        <position position="244"/>
    </location>
    <ligand>
        <name>sn-glycerol 3-phosphate</name>
        <dbReference type="ChEBI" id="CHEBI:57597"/>
    </ligand>
</feature>
<dbReference type="GO" id="GO:0051287">
    <property type="term" value="F:NAD binding"/>
    <property type="evidence" value="ECO:0007669"/>
    <property type="project" value="InterPro"/>
</dbReference>
<feature type="binding site" evidence="13">
    <location>
        <position position="13"/>
    </location>
    <ligand>
        <name>NADPH</name>
        <dbReference type="ChEBI" id="CHEBI:57783"/>
    </ligand>
</feature>
<dbReference type="PIRSF" id="PIRSF000114">
    <property type="entry name" value="Glycerol-3-P_dh"/>
    <property type="match status" value="1"/>
</dbReference>
<evidence type="ECO:0000313" key="20">
    <source>
        <dbReference type="EMBL" id="OKL52056.1"/>
    </source>
</evidence>
<feature type="binding site" evidence="13">
    <location>
        <position position="140"/>
    </location>
    <ligand>
        <name>NADPH</name>
        <dbReference type="ChEBI" id="CHEBI:57783"/>
    </ligand>
</feature>
<keyword evidence="13" id="KW-0963">Cytoplasm</keyword>
<keyword evidence="13" id="KW-0547">Nucleotide-binding</keyword>
<dbReference type="PANTHER" id="PTHR11728:SF1">
    <property type="entry name" value="GLYCEROL-3-PHOSPHATE DEHYDROGENASE [NAD(+)] 2, CHLOROPLASTIC"/>
    <property type="match status" value="1"/>
</dbReference>
<keyword evidence="6 13" id="KW-0443">Lipid metabolism</keyword>
<dbReference type="AlphaFoldDB" id="A0A1Q5PX27"/>
<keyword evidence="3 13" id="KW-0521">NADP</keyword>
<dbReference type="GO" id="GO:0005975">
    <property type="term" value="P:carbohydrate metabolic process"/>
    <property type="evidence" value="ECO:0007669"/>
    <property type="project" value="InterPro"/>
</dbReference>
<feature type="binding site" evidence="13">
    <location>
        <position position="256"/>
    </location>
    <ligand>
        <name>sn-glycerol 3-phosphate</name>
        <dbReference type="ChEBI" id="CHEBI:57597"/>
    </ligand>
</feature>
<feature type="binding site" evidence="13">
    <location>
        <position position="106"/>
    </location>
    <ligand>
        <name>sn-glycerol 3-phosphate</name>
        <dbReference type="ChEBI" id="CHEBI:57597"/>
    </ligand>
</feature>
<name>A0A1Q5PX27_9ACTO</name>
<comment type="caution">
    <text evidence="20">The sequence shown here is derived from an EMBL/GenBank/DDBJ whole genome shotgun (WGS) entry which is preliminary data.</text>
</comment>
<dbReference type="STRING" id="52770.BSZ40_03835"/>
<feature type="domain" description="Glycerol-3-phosphate dehydrogenase NAD-dependent N-terminal" evidence="18">
    <location>
        <begin position="5"/>
        <end position="159"/>
    </location>
</feature>
<dbReference type="InterPro" id="IPR011128">
    <property type="entry name" value="G3P_DH_NAD-dep_N"/>
</dbReference>
<keyword evidence="2 13" id="KW-0444">Lipid biosynthesis</keyword>
<dbReference type="FunFam" id="3.40.50.720:FF:000019">
    <property type="entry name" value="Glycerol-3-phosphate dehydrogenase [NAD(P)+]"/>
    <property type="match status" value="1"/>
</dbReference>
<feature type="domain" description="Glycerol-3-phosphate dehydrogenase NAD-dependent C-terminal" evidence="19">
    <location>
        <begin position="180"/>
        <end position="320"/>
    </location>
</feature>
<feature type="binding site" evidence="13">
    <location>
        <position position="255"/>
    </location>
    <ligand>
        <name>sn-glycerol 3-phosphate</name>
        <dbReference type="ChEBI" id="CHEBI:57597"/>
    </ligand>
</feature>
<dbReference type="GO" id="GO:0046167">
    <property type="term" value="P:glycerol-3-phosphate biosynthetic process"/>
    <property type="evidence" value="ECO:0007669"/>
    <property type="project" value="UniProtKB-UniRule"/>
</dbReference>
<dbReference type="PRINTS" id="PR00077">
    <property type="entry name" value="GPDHDRGNASE"/>
</dbReference>
<evidence type="ECO:0000256" key="13">
    <source>
        <dbReference type="HAMAP-Rule" id="MF_00394"/>
    </source>
</evidence>
<feature type="binding site" evidence="16">
    <location>
        <position position="255"/>
    </location>
    <ligand>
        <name>NAD(+)</name>
        <dbReference type="ChEBI" id="CHEBI:57540"/>
    </ligand>
</feature>
<dbReference type="PANTHER" id="PTHR11728">
    <property type="entry name" value="GLYCEROL-3-PHOSPHATE DEHYDROGENASE"/>
    <property type="match status" value="1"/>
</dbReference>
<organism evidence="20 21">
    <name type="scientific">Buchananella hordeovulneris</name>
    <dbReference type="NCBI Taxonomy" id="52770"/>
    <lineage>
        <taxon>Bacteria</taxon>
        <taxon>Bacillati</taxon>
        <taxon>Actinomycetota</taxon>
        <taxon>Actinomycetes</taxon>
        <taxon>Actinomycetales</taxon>
        <taxon>Actinomycetaceae</taxon>
        <taxon>Buchananella</taxon>
    </lineage>
</organism>
<dbReference type="SUPFAM" id="SSF51735">
    <property type="entry name" value="NAD(P)-binding Rossmann-fold domains"/>
    <property type="match status" value="1"/>
</dbReference>
<dbReference type="InterPro" id="IPR006109">
    <property type="entry name" value="G3P_DH_NAD-dep_C"/>
</dbReference>
<feature type="binding site" evidence="13">
    <location>
        <position position="281"/>
    </location>
    <ligand>
        <name>NADPH</name>
        <dbReference type="ChEBI" id="CHEBI:57783"/>
    </ligand>
</feature>
<feature type="binding site" evidence="13">
    <location>
        <position position="106"/>
    </location>
    <ligand>
        <name>NADPH</name>
        <dbReference type="ChEBI" id="CHEBI:57783"/>
    </ligand>
</feature>
<proteinExistence type="inferred from homology"/>
<comment type="caution">
    <text evidence="13">Lacks conserved residue(s) required for the propagation of feature annotation.</text>
</comment>
<evidence type="ECO:0000256" key="12">
    <source>
        <dbReference type="ARBA" id="ARBA00080511"/>
    </source>
</evidence>
<keyword evidence="8 13" id="KW-1208">Phospholipid metabolism</keyword>
<dbReference type="InParanoid" id="A0A1Q5PX27"/>
<protein>
    <recommendedName>
        <fullName evidence="11 13">Glycerol-3-phosphate dehydrogenase [NAD(P)+]</fullName>
        <ecNumber evidence="10 13">1.1.1.94</ecNumber>
    </recommendedName>
    <alternativeName>
        <fullName evidence="13">NAD(P)(+)-dependent glycerol-3-phosphate dehydrogenase</fullName>
    </alternativeName>
    <alternativeName>
        <fullName evidence="12 13">NAD(P)H-dependent dihydroxyacetone-phosphate reductase</fullName>
    </alternativeName>
</protein>
<feature type="binding site" evidence="13">
    <location>
        <position position="191"/>
    </location>
    <ligand>
        <name>sn-glycerol 3-phosphate</name>
        <dbReference type="ChEBI" id="CHEBI:57597"/>
    </ligand>
</feature>
<dbReference type="NCBIfam" id="NF000940">
    <property type="entry name" value="PRK00094.1-2"/>
    <property type="match status" value="1"/>
</dbReference>
<dbReference type="HAMAP" id="MF_00394">
    <property type="entry name" value="NAD_Glyc3P_dehydrog"/>
    <property type="match status" value="1"/>
</dbReference>
<keyword evidence="4 13" id="KW-0560">Oxidoreductase</keyword>
<feature type="binding site" evidence="13">
    <location>
        <position position="136"/>
    </location>
    <ligand>
        <name>sn-glycerol 3-phosphate</name>
        <dbReference type="ChEBI" id="CHEBI:57597"/>
    </ligand>
</feature>
<dbReference type="RefSeq" id="WP_073823489.1">
    <property type="nucleotide sequence ID" value="NZ_MQVS01000003.1"/>
</dbReference>
<comment type="similarity">
    <text evidence="1 13 17">Belongs to the NAD-dependent glycerol-3-phosphate dehydrogenase family.</text>
</comment>
<comment type="catalytic activity">
    <reaction evidence="9">
        <text>sn-glycerol 3-phosphate + NADP(+) = dihydroxyacetone phosphate + NADPH + H(+)</text>
        <dbReference type="Rhea" id="RHEA:11096"/>
        <dbReference type="ChEBI" id="CHEBI:15378"/>
        <dbReference type="ChEBI" id="CHEBI:57597"/>
        <dbReference type="ChEBI" id="CHEBI:57642"/>
        <dbReference type="ChEBI" id="CHEBI:57783"/>
        <dbReference type="ChEBI" id="CHEBI:58349"/>
        <dbReference type="EC" id="1.1.1.94"/>
    </reaction>
    <physiologicalReaction direction="right-to-left" evidence="9">
        <dbReference type="Rhea" id="RHEA:11098"/>
    </physiologicalReaction>
</comment>
<evidence type="ECO:0000259" key="19">
    <source>
        <dbReference type="Pfam" id="PF07479"/>
    </source>
</evidence>
<accession>A0A1Q5PX27</accession>
<comment type="catalytic activity">
    <reaction evidence="13">
        <text>sn-glycerol 3-phosphate + NAD(+) = dihydroxyacetone phosphate + NADH + H(+)</text>
        <dbReference type="Rhea" id="RHEA:11092"/>
        <dbReference type="ChEBI" id="CHEBI:15378"/>
        <dbReference type="ChEBI" id="CHEBI:57540"/>
        <dbReference type="ChEBI" id="CHEBI:57597"/>
        <dbReference type="ChEBI" id="CHEBI:57642"/>
        <dbReference type="ChEBI" id="CHEBI:57945"/>
        <dbReference type="EC" id="1.1.1.94"/>
    </reaction>
</comment>
<evidence type="ECO:0000256" key="1">
    <source>
        <dbReference type="ARBA" id="ARBA00011009"/>
    </source>
</evidence>
<evidence type="ECO:0000256" key="15">
    <source>
        <dbReference type="PIRSR" id="PIRSR000114-2"/>
    </source>
</evidence>
<feature type="binding site" evidence="15">
    <location>
        <begin position="255"/>
        <end position="256"/>
    </location>
    <ligand>
        <name>substrate</name>
    </ligand>
</feature>
<feature type="binding site" evidence="16">
    <location>
        <begin position="9"/>
        <end position="14"/>
    </location>
    <ligand>
        <name>NAD(+)</name>
        <dbReference type="ChEBI" id="CHEBI:57540"/>
    </ligand>
</feature>
<dbReference type="GO" id="GO:0141153">
    <property type="term" value="F:glycerol-3-phosphate dehydrogenase (NADP+) activity"/>
    <property type="evidence" value="ECO:0007669"/>
    <property type="project" value="RHEA"/>
</dbReference>
<dbReference type="FunCoup" id="A0A1Q5PX27">
    <property type="interactions" value="218"/>
</dbReference>
<dbReference type="GO" id="GO:0005829">
    <property type="term" value="C:cytosol"/>
    <property type="evidence" value="ECO:0007669"/>
    <property type="project" value="TreeGrafter"/>
</dbReference>
<evidence type="ECO:0000256" key="5">
    <source>
        <dbReference type="ARBA" id="ARBA00023027"/>
    </source>
</evidence>
<comment type="subcellular location">
    <subcellularLocation>
        <location evidence="13">Cytoplasm</location>
    </subcellularLocation>
</comment>
<sequence length="338" mass="34278">MSGHVAVIGTGSWGTTFAQVCAHAGQDVVLWGRDAQTVAGINSHRNDRYLPGIELDSRIRATGDMAAAVAGADLVVVAIPSQIARAALAPIRGTLGPDTVVLSLMKGIELETNLRMSQVLAAALAVPPPQVAVLSGPNLAKEIAAQQPTATVVAAPELEVAAAVAHRCAAPYFRPYTNTDMIGVELGGAVKNVIALAAGIARGLGFGQNTAATIMTRGLVETSRLGLALGANPETFAGLAGMGDLVATCGSPLSRNQSFGQAIGEGLDLAAAQARTGGTAEGVKSCLSIKALAESAGVEMPIVNGIVAVLHGGRDPREVTQALLARPRKTEGVAGEQH</sequence>
<dbReference type="InterPro" id="IPR013328">
    <property type="entry name" value="6PGD_dom2"/>
</dbReference>
<keyword evidence="7 13" id="KW-0594">Phospholipid biosynthesis</keyword>
<comment type="pathway">
    <text evidence="13">Membrane lipid metabolism; glycerophospholipid metabolism.</text>
</comment>
<dbReference type="GO" id="GO:0046168">
    <property type="term" value="P:glycerol-3-phosphate catabolic process"/>
    <property type="evidence" value="ECO:0007669"/>
    <property type="project" value="InterPro"/>
</dbReference>
<feature type="binding site" evidence="13">
    <location>
        <position position="254"/>
    </location>
    <ligand>
        <name>sn-glycerol 3-phosphate</name>
        <dbReference type="ChEBI" id="CHEBI:57597"/>
    </ligand>
</feature>
<gene>
    <name evidence="13" type="primary">gpsA</name>
    <name evidence="20" type="ORF">BSZ40_03835</name>
</gene>
<dbReference type="EC" id="1.1.1.94" evidence="10 13"/>
<dbReference type="GO" id="GO:0006650">
    <property type="term" value="P:glycerophospholipid metabolic process"/>
    <property type="evidence" value="ECO:0007669"/>
    <property type="project" value="UniProtKB-UniRule"/>
</dbReference>
<keyword evidence="21" id="KW-1185">Reference proteome</keyword>
<dbReference type="InterPro" id="IPR008927">
    <property type="entry name" value="6-PGluconate_DH-like_C_sf"/>
</dbReference>
<dbReference type="Pfam" id="PF01210">
    <property type="entry name" value="NAD_Gly3P_dh_N"/>
    <property type="match status" value="1"/>
</dbReference>
<dbReference type="Pfam" id="PF07479">
    <property type="entry name" value="NAD_Gly3P_dh_C"/>
    <property type="match status" value="1"/>
</dbReference>
<evidence type="ECO:0000256" key="14">
    <source>
        <dbReference type="PIRSR" id="PIRSR000114-1"/>
    </source>
</evidence>
<comment type="function">
    <text evidence="13">Catalyzes the reduction of the glycolytic intermediate dihydroxyacetone phosphate (DHAP) to sn-glycerol 3-phosphate (G3P), the key precursor for phospholipid synthesis.</text>
</comment>
<evidence type="ECO:0000256" key="2">
    <source>
        <dbReference type="ARBA" id="ARBA00022516"/>
    </source>
</evidence>
<evidence type="ECO:0000256" key="10">
    <source>
        <dbReference type="ARBA" id="ARBA00066687"/>
    </source>
</evidence>
<dbReference type="InterPro" id="IPR006168">
    <property type="entry name" value="G3P_DH_NAD-dep"/>
</dbReference>
<dbReference type="FunFam" id="1.10.1040.10:FF:000001">
    <property type="entry name" value="Glycerol-3-phosphate dehydrogenase [NAD(P)+]"/>
    <property type="match status" value="1"/>
</dbReference>
<feature type="binding site" evidence="13">
    <location>
        <position position="12"/>
    </location>
    <ligand>
        <name>NADPH</name>
        <dbReference type="ChEBI" id="CHEBI:57783"/>
    </ligand>
</feature>
<keyword evidence="5 13" id="KW-0520">NAD</keyword>
<dbReference type="Gene3D" id="3.40.50.720">
    <property type="entry name" value="NAD(P)-binding Rossmann-like Domain"/>
    <property type="match status" value="1"/>
</dbReference>